<dbReference type="KEGG" id="sbu:SpiBuddy_1137"/>
<accession>F0RVH0</accession>
<dbReference type="AlphaFoldDB" id="F0RVH0"/>
<dbReference type="SUPFAM" id="SSF56300">
    <property type="entry name" value="Metallo-dependent phosphatases"/>
    <property type="match status" value="1"/>
</dbReference>
<comment type="similarity">
    <text evidence="4">Belongs to the cyclic nucleotide phosphodiesterase class-III family.</text>
</comment>
<protein>
    <submittedName>
        <fullName evidence="6">Metallophosphoesterase</fullName>
    </submittedName>
</protein>
<sequence>MKARVTVVLAHITDIHLGHRFAQKFGVDIQRNFITVLEDIKRRGITEVVCTGDIAEDEMASWFFDTIKEYGFLTHIVLGNHDNPVIMELSNEQGIANHYYRIPCDQAVLLFCDTRQAYMDEEQLSWLTEEISSSDLPILLFLHHPVLDYDNSFMDQKYALKNRDAVKSALCATNKEIHLFCGHYHATDERSFANIHQYITPSIFYQIKKYSEKLERDEKPFGYRIIQMERTIQTEVINFF</sequence>
<dbReference type="InterPro" id="IPR029052">
    <property type="entry name" value="Metallo-depent_PP-like"/>
</dbReference>
<dbReference type="Gene3D" id="3.60.21.10">
    <property type="match status" value="1"/>
</dbReference>
<evidence type="ECO:0000256" key="1">
    <source>
        <dbReference type="ARBA" id="ARBA00022723"/>
    </source>
</evidence>
<dbReference type="PANTHER" id="PTHR42988">
    <property type="entry name" value="PHOSPHOHYDROLASE"/>
    <property type="match status" value="1"/>
</dbReference>
<proteinExistence type="inferred from homology"/>
<evidence type="ECO:0000259" key="5">
    <source>
        <dbReference type="Pfam" id="PF00149"/>
    </source>
</evidence>
<reference evidence="7" key="1">
    <citation type="submission" date="2011-02" db="EMBL/GenBank/DDBJ databases">
        <title>Complete sequence of Spirochaeta sp. Buddy.</title>
        <authorList>
            <person name="Lucas S."/>
            <person name="Copeland A."/>
            <person name="Lapidus A."/>
            <person name="Cheng J.-F."/>
            <person name="Goodwin L."/>
            <person name="Pitluck S."/>
            <person name="Zeytun A."/>
            <person name="Detter J.C."/>
            <person name="Han C."/>
            <person name="Tapia R."/>
            <person name="Land M."/>
            <person name="Hauser L."/>
            <person name="Kyrpides N."/>
            <person name="Ivanova N."/>
            <person name="Mikhailova N."/>
            <person name="Pagani I."/>
            <person name="Ritalahti K.M."/>
            <person name="Loeffler F.E."/>
            <person name="Woyke T."/>
        </authorList>
    </citation>
    <scope>NUCLEOTIDE SEQUENCE [LARGE SCALE GENOMIC DNA]</scope>
    <source>
        <strain evidence="7">ATCC BAA-1886 / DSM 22777 / Buddy</strain>
    </source>
</reference>
<dbReference type="eggNOG" id="COG1409">
    <property type="taxonomic scope" value="Bacteria"/>
</dbReference>
<dbReference type="GO" id="GO:0046872">
    <property type="term" value="F:metal ion binding"/>
    <property type="evidence" value="ECO:0007669"/>
    <property type="project" value="UniProtKB-KW"/>
</dbReference>
<dbReference type="GO" id="GO:0016787">
    <property type="term" value="F:hydrolase activity"/>
    <property type="evidence" value="ECO:0007669"/>
    <property type="project" value="UniProtKB-KW"/>
</dbReference>
<dbReference type="HOGENOM" id="CLU_070320_0_1_12"/>
<keyword evidence="7" id="KW-1185">Reference proteome</keyword>
<evidence type="ECO:0000256" key="3">
    <source>
        <dbReference type="ARBA" id="ARBA00023004"/>
    </source>
</evidence>
<gene>
    <name evidence="6" type="ordered locus">SpiBuddy_1137</name>
</gene>
<dbReference type="PANTHER" id="PTHR42988:SF2">
    <property type="entry name" value="CYCLIC NUCLEOTIDE PHOSPHODIESTERASE CBUA0032-RELATED"/>
    <property type="match status" value="1"/>
</dbReference>
<dbReference type="STRING" id="158189.SpiBuddy_1137"/>
<dbReference type="Proteomes" id="UP000008466">
    <property type="component" value="Chromosome"/>
</dbReference>
<keyword evidence="1" id="KW-0479">Metal-binding</keyword>
<dbReference type="InterPro" id="IPR004843">
    <property type="entry name" value="Calcineurin-like_PHP"/>
</dbReference>
<name>F0RVH0_SPHGB</name>
<evidence type="ECO:0000256" key="2">
    <source>
        <dbReference type="ARBA" id="ARBA00022801"/>
    </source>
</evidence>
<evidence type="ECO:0000256" key="4">
    <source>
        <dbReference type="ARBA" id="ARBA00025742"/>
    </source>
</evidence>
<dbReference type="Pfam" id="PF00149">
    <property type="entry name" value="Metallophos"/>
    <property type="match status" value="1"/>
</dbReference>
<dbReference type="OrthoDB" id="371150at2"/>
<keyword evidence="2" id="KW-0378">Hydrolase</keyword>
<dbReference type="RefSeq" id="WP_013606813.1">
    <property type="nucleotide sequence ID" value="NC_015152.1"/>
</dbReference>
<dbReference type="EMBL" id="CP002541">
    <property type="protein sequence ID" value="ADY12962.1"/>
    <property type="molecule type" value="Genomic_DNA"/>
</dbReference>
<feature type="domain" description="Calcineurin-like phosphoesterase" evidence="5">
    <location>
        <begin position="9"/>
        <end position="185"/>
    </location>
</feature>
<evidence type="ECO:0000313" key="7">
    <source>
        <dbReference type="Proteomes" id="UP000008466"/>
    </source>
</evidence>
<dbReference type="InterPro" id="IPR050884">
    <property type="entry name" value="CNP_phosphodiesterase-III"/>
</dbReference>
<organism evidence="6 7">
    <name type="scientific">Sphaerochaeta globosa (strain ATCC BAA-1886 / DSM 22777 / Buddy)</name>
    <name type="common">Spirochaeta sp. (strain Buddy)</name>
    <dbReference type="NCBI Taxonomy" id="158189"/>
    <lineage>
        <taxon>Bacteria</taxon>
        <taxon>Pseudomonadati</taxon>
        <taxon>Spirochaetota</taxon>
        <taxon>Spirochaetia</taxon>
        <taxon>Spirochaetales</taxon>
        <taxon>Sphaerochaetaceae</taxon>
        <taxon>Sphaerochaeta</taxon>
    </lineage>
</organism>
<keyword evidence="3" id="KW-0408">Iron</keyword>
<evidence type="ECO:0000313" key="6">
    <source>
        <dbReference type="EMBL" id="ADY12962.1"/>
    </source>
</evidence>